<dbReference type="AlphaFoldDB" id="A0A940DRY2"/>
<dbReference type="GO" id="GO:0009279">
    <property type="term" value="C:cell outer membrane"/>
    <property type="evidence" value="ECO:0007669"/>
    <property type="project" value="UniProtKB-SubCell"/>
</dbReference>
<name>A0A940DRY2_9BACT</name>
<evidence type="ECO:0000313" key="10">
    <source>
        <dbReference type="Proteomes" id="UP000725002"/>
    </source>
</evidence>
<dbReference type="PROSITE" id="PS51257">
    <property type="entry name" value="PROKAR_LIPOPROTEIN"/>
    <property type="match status" value="1"/>
</dbReference>
<evidence type="ECO:0000259" key="8">
    <source>
        <dbReference type="Pfam" id="PF14322"/>
    </source>
</evidence>
<reference evidence="9" key="2">
    <citation type="journal article" date="2021" name="PeerJ">
        <title>Extensive microbial diversity within the chicken gut microbiome revealed by metagenomics and culture.</title>
        <authorList>
            <person name="Gilroy R."/>
            <person name="Ravi A."/>
            <person name="Getino M."/>
            <person name="Pursley I."/>
            <person name="Horton D.L."/>
            <person name="Alikhan N.F."/>
            <person name="Baker D."/>
            <person name="Gharbi K."/>
            <person name="Hall N."/>
            <person name="Watson M."/>
            <person name="Adriaenssens E.M."/>
            <person name="Foster-Nyarko E."/>
            <person name="Jarju S."/>
            <person name="Secka A."/>
            <person name="Antonio M."/>
            <person name="Oren A."/>
            <person name="Chaudhuri R.R."/>
            <person name="La Ragione R."/>
            <person name="Hildebrand F."/>
            <person name="Pallen M.J."/>
        </authorList>
    </citation>
    <scope>NUCLEOTIDE SEQUENCE</scope>
    <source>
        <strain evidence="9">G3-8215</strain>
    </source>
</reference>
<comment type="caution">
    <text evidence="9">The sequence shown here is derived from an EMBL/GenBank/DDBJ whole genome shotgun (WGS) entry which is preliminary data.</text>
</comment>
<feature type="chain" id="PRO_5037703869" evidence="6">
    <location>
        <begin position="22"/>
        <end position="547"/>
    </location>
</feature>
<reference evidence="9" key="1">
    <citation type="submission" date="2020-10" db="EMBL/GenBank/DDBJ databases">
        <authorList>
            <person name="Gilroy R."/>
        </authorList>
    </citation>
    <scope>NUCLEOTIDE SEQUENCE</scope>
    <source>
        <strain evidence="9">G3-8215</strain>
    </source>
</reference>
<evidence type="ECO:0000313" key="9">
    <source>
        <dbReference type="EMBL" id="MBO8483705.1"/>
    </source>
</evidence>
<evidence type="ECO:0000259" key="7">
    <source>
        <dbReference type="Pfam" id="PF07980"/>
    </source>
</evidence>
<evidence type="ECO:0000256" key="1">
    <source>
        <dbReference type="ARBA" id="ARBA00004442"/>
    </source>
</evidence>
<dbReference type="Gene3D" id="1.25.40.390">
    <property type="match status" value="1"/>
</dbReference>
<feature type="domain" description="RagB/SusD" evidence="7">
    <location>
        <begin position="302"/>
        <end position="547"/>
    </location>
</feature>
<feature type="signal peptide" evidence="6">
    <location>
        <begin position="1"/>
        <end position="21"/>
    </location>
</feature>
<comment type="subcellular location">
    <subcellularLocation>
        <location evidence="1">Cell outer membrane</location>
    </subcellularLocation>
</comment>
<dbReference type="EMBL" id="JADILV010000041">
    <property type="protein sequence ID" value="MBO8483705.1"/>
    <property type="molecule type" value="Genomic_DNA"/>
</dbReference>
<keyword evidence="5" id="KW-0998">Cell outer membrane</keyword>
<organism evidence="9 10">
    <name type="scientific">Candidatus Cryptobacteroides avicola</name>
    <dbReference type="NCBI Taxonomy" id="2840757"/>
    <lineage>
        <taxon>Bacteria</taxon>
        <taxon>Pseudomonadati</taxon>
        <taxon>Bacteroidota</taxon>
        <taxon>Bacteroidia</taxon>
        <taxon>Bacteroidales</taxon>
        <taxon>Candidatus Cryptobacteroides</taxon>
    </lineage>
</organism>
<keyword evidence="4" id="KW-0472">Membrane</keyword>
<dbReference type="Proteomes" id="UP000725002">
    <property type="component" value="Unassembled WGS sequence"/>
</dbReference>
<comment type="similarity">
    <text evidence="2">Belongs to the SusD family.</text>
</comment>
<evidence type="ECO:0000256" key="3">
    <source>
        <dbReference type="ARBA" id="ARBA00022729"/>
    </source>
</evidence>
<dbReference type="SUPFAM" id="SSF48452">
    <property type="entry name" value="TPR-like"/>
    <property type="match status" value="1"/>
</dbReference>
<dbReference type="InterPro" id="IPR012944">
    <property type="entry name" value="SusD_RagB_dom"/>
</dbReference>
<keyword evidence="3 6" id="KW-0732">Signal</keyword>
<dbReference type="Pfam" id="PF07980">
    <property type="entry name" value="SusD_RagB"/>
    <property type="match status" value="1"/>
</dbReference>
<protein>
    <submittedName>
        <fullName evidence="9">RagB/SusD family nutrient uptake outer membrane protein</fullName>
    </submittedName>
</protein>
<accession>A0A940DRY2</accession>
<evidence type="ECO:0000256" key="6">
    <source>
        <dbReference type="SAM" id="SignalP"/>
    </source>
</evidence>
<feature type="domain" description="SusD-like N-terminal" evidence="8">
    <location>
        <begin position="74"/>
        <end position="220"/>
    </location>
</feature>
<proteinExistence type="inferred from homology"/>
<evidence type="ECO:0000256" key="4">
    <source>
        <dbReference type="ARBA" id="ARBA00023136"/>
    </source>
</evidence>
<dbReference type="InterPro" id="IPR033985">
    <property type="entry name" value="SusD-like_N"/>
</dbReference>
<evidence type="ECO:0000256" key="5">
    <source>
        <dbReference type="ARBA" id="ARBA00023237"/>
    </source>
</evidence>
<gene>
    <name evidence="9" type="ORF">IAB75_06280</name>
</gene>
<sequence length="547" mass="61863">MKNIIRYTAAFLSGASLLALAACNSLDQAPTNKFTDDTFWSSADRAQSVVNMAYNQMYSHTKFLDDEALSDNIFEQRGGPDTRAIRNGTATASTGLFESEWKWIYQGIKTCNVFMDKVDLVPDMDADTKADMVAQIKFIRAYLYFRAVNFYGAVPFFMSDITLDQSKESVRTPKTEIIPQLVSELESIIPVLSSRDDLSAADNGKITKAAAMVLLARIYMYNPDMYADWAKKVADICDDLIHNQAEYGTYSLFTTSDEHCSAYENLFMAAYEYNSEVILDYSAMETIKQWTTFNNLAPMAVGSALIQRAPTRELVDDYLMANGKKIDENGSGYNESDPYSNRDPRLLYTVGCHGKVWKDVNNSGAYTEYTVDVTGSESKDKFSVGSNSTPTGFFVRKYYDMGHGQEFKQWNNIIMMRYADVLLMYAEAKHVLGEFGENEWNETIKPIRERAGLNAEACAYPSLSTDAMTDLIRRERRCELALEGLRYYDILRWNIGSDVLNCNVYSSYETGSIVLDTRVFTDRDKLWSVPQSQLELVPTLLPNNPGY</sequence>
<evidence type="ECO:0000256" key="2">
    <source>
        <dbReference type="ARBA" id="ARBA00006275"/>
    </source>
</evidence>
<dbReference type="Pfam" id="PF14322">
    <property type="entry name" value="SusD-like_3"/>
    <property type="match status" value="1"/>
</dbReference>
<dbReference type="InterPro" id="IPR011990">
    <property type="entry name" value="TPR-like_helical_dom_sf"/>
</dbReference>